<dbReference type="SUPFAM" id="SSF56954">
    <property type="entry name" value="Outer membrane efflux proteins (OEP)"/>
    <property type="match status" value="1"/>
</dbReference>
<dbReference type="Pfam" id="PF02321">
    <property type="entry name" value="OEP"/>
    <property type="match status" value="2"/>
</dbReference>
<dbReference type="PANTHER" id="PTHR30203">
    <property type="entry name" value="OUTER MEMBRANE CATION EFFLUX PROTEIN"/>
    <property type="match status" value="1"/>
</dbReference>
<dbReference type="InterPro" id="IPR003423">
    <property type="entry name" value="OMP_efflux"/>
</dbReference>
<dbReference type="InterPro" id="IPR010131">
    <property type="entry name" value="MdtP/NodT-like"/>
</dbReference>
<dbReference type="Gene3D" id="2.20.200.10">
    <property type="entry name" value="Outer membrane efflux proteins (OEP)"/>
    <property type="match status" value="1"/>
</dbReference>
<organism evidence="2 3">
    <name type="scientific">Paraglaciecola aquimarina</name>
    <dbReference type="NCBI Taxonomy" id="1235557"/>
    <lineage>
        <taxon>Bacteria</taxon>
        <taxon>Pseudomonadati</taxon>
        <taxon>Pseudomonadota</taxon>
        <taxon>Gammaproteobacteria</taxon>
        <taxon>Alteromonadales</taxon>
        <taxon>Alteromonadaceae</taxon>
        <taxon>Paraglaciecola</taxon>
    </lineage>
</organism>
<dbReference type="EMBL" id="JAWDIO010000002">
    <property type="protein sequence ID" value="MDU0354175.1"/>
    <property type="molecule type" value="Genomic_DNA"/>
</dbReference>
<proteinExistence type="inferred from homology"/>
<comment type="caution">
    <text evidence="2">The sequence shown here is derived from an EMBL/GenBank/DDBJ whole genome shotgun (WGS) entry which is preliminary data.</text>
</comment>
<dbReference type="RefSeq" id="WP_316028018.1">
    <property type="nucleotide sequence ID" value="NZ_JAWDIO010000002.1"/>
</dbReference>
<evidence type="ECO:0000313" key="2">
    <source>
        <dbReference type="EMBL" id="MDU0354175.1"/>
    </source>
</evidence>
<dbReference type="PANTHER" id="PTHR30203:SF23">
    <property type="entry name" value="OUTER MEMBRANE EFFLUX PROTEIN"/>
    <property type="match status" value="1"/>
</dbReference>
<gene>
    <name evidence="2" type="ORF">RS130_09740</name>
</gene>
<evidence type="ECO:0000256" key="1">
    <source>
        <dbReference type="ARBA" id="ARBA00007613"/>
    </source>
</evidence>
<accession>A0ABU3SVY0</accession>
<dbReference type="Gene3D" id="1.20.1600.10">
    <property type="entry name" value="Outer membrane efflux proteins (OEP)"/>
    <property type="match status" value="1"/>
</dbReference>
<evidence type="ECO:0000313" key="3">
    <source>
        <dbReference type="Proteomes" id="UP001247805"/>
    </source>
</evidence>
<dbReference type="Proteomes" id="UP001247805">
    <property type="component" value="Unassembled WGS sequence"/>
</dbReference>
<name>A0ABU3SVY0_9ALTE</name>
<comment type="similarity">
    <text evidence="1">Belongs to the outer membrane factor (OMF) (TC 1.B.17) family.</text>
</comment>
<reference evidence="2 3" key="1">
    <citation type="submission" date="2023-10" db="EMBL/GenBank/DDBJ databases">
        <title>Glaciecola aquimarina strain GGW-M5 nov., isolated from a coastal seawater.</title>
        <authorList>
            <person name="Bayburt H."/>
            <person name="Kim J.M."/>
            <person name="Choi B.J."/>
            <person name="Jeon C.O."/>
        </authorList>
    </citation>
    <scope>NUCLEOTIDE SEQUENCE [LARGE SCALE GENOMIC DNA]</scope>
    <source>
        <strain evidence="2 3">KCTC 32108</strain>
    </source>
</reference>
<sequence length="384" mass="43619">MLVKATNQATHASQLPDVDATLGSRKQQVLKDQDKSLQNSYSASFRASWELDLWQKLASTRAASEADLQAAKFDLGAAKQSIIGQVLLRYLDIQQGQELVYWSKQNLASQQRRVDITAQRLDSGLTSSQDYRLALNSLHSIQAALSQQRLNLNLAKQRFNLLLGKYPSTPIENSKEEIGIPKLIEVISPKQVLQQRHDLVAAEYRLLSAHYRSKEADKGYLPDINIGANIRANREELSQLFDWKYWLATLTADLVQPIFNNGTIDADIKLKQARQDLALAQYQQTLLTAWQEIEQALYAERIQRQRFVALDKAFRQIHAAEKRTIENYQNGLASSFELLNLQTRRINAKVNLIRSRFAILSNRVNLILALGEPFPIARHSSETL</sequence>
<protein>
    <submittedName>
        <fullName evidence="2">TolC family protein</fullName>
    </submittedName>
</protein>
<keyword evidence="3" id="KW-1185">Reference proteome</keyword>